<dbReference type="SUPFAM" id="SSF52540">
    <property type="entry name" value="P-loop containing nucleoside triphosphate hydrolases"/>
    <property type="match status" value="1"/>
</dbReference>
<dbReference type="GO" id="GO:0008146">
    <property type="term" value="F:sulfotransferase activity"/>
    <property type="evidence" value="ECO:0007669"/>
    <property type="project" value="InterPro"/>
</dbReference>
<proteinExistence type="inferred from homology"/>
<feature type="domain" description="Sulfotransferase" evidence="4">
    <location>
        <begin position="61"/>
        <end position="323"/>
    </location>
</feature>
<keyword evidence="6" id="KW-1185">Reference proteome</keyword>
<protein>
    <recommendedName>
        <fullName evidence="3">Sulfotransferase</fullName>
        <ecNumber evidence="3">2.8.2.-</ecNumber>
    </recommendedName>
</protein>
<evidence type="ECO:0000313" key="5">
    <source>
        <dbReference type="EMBL" id="KAF5206163.1"/>
    </source>
</evidence>
<evidence type="ECO:0000313" key="6">
    <source>
        <dbReference type="Proteomes" id="UP000554482"/>
    </source>
</evidence>
<dbReference type="Pfam" id="PF00685">
    <property type="entry name" value="Sulfotransfer_1"/>
    <property type="match status" value="1"/>
</dbReference>
<dbReference type="OrthoDB" id="205623at2759"/>
<evidence type="ECO:0000256" key="2">
    <source>
        <dbReference type="ARBA" id="ARBA00022679"/>
    </source>
</evidence>
<dbReference type="EC" id="2.8.2.-" evidence="3"/>
<evidence type="ECO:0000256" key="3">
    <source>
        <dbReference type="RuleBase" id="RU361155"/>
    </source>
</evidence>
<comment type="similarity">
    <text evidence="1 3">Belongs to the sulfotransferase 1 family.</text>
</comment>
<organism evidence="5 6">
    <name type="scientific">Thalictrum thalictroides</name>
    <name type="common">Rue-anemone</name>
    <name type="synonym">Anemone thalictroides</name>
    <dbReference type="NCBI Taxonomy" id="46969"/>
    <lineage>
        <taxon>Eukaryota</taxon>
        <taxon>Viridiplantae</taxon>
        <taxon>Streptophyta</taxon>
        <taxon>Embryophyta</taxon>
        <taxon>Tracheophyta</taxon>
        <taxon>Spermatophyta</taxon>
        <taxon>Magnoliopsida</taxon>
        <taxon>Ranunculales</taxon>
        <taxon>Ranunculaceae</taxon>
        <taxon>Thalictroideae</taxon>
        <taxon>Thalictrum</taxon>
    </lineage>
</organism>
<evidence type="ECO:0000259" key="4">
    <source>
        <dbReference type="Pfam" id="PF00685"/>
    </source>
</evidence>
<accession>A0A7J6X9M3</accession>
<dbReference type="EMBL" id="JABWDY010003116">
    <property type="protein sequence ID" value="KAF5206163.1"/>
    <property type="molecule type" value="Genomic_DNA"/>
</dbReference>
<sequence>MDSAQDVQVQPESNEFQELLPSLPCERDAMNLPLYLYKGFWYHDHSLEAAMAFRRHFQAQDSDIILVSAPKSGTTWLKSLVFAITHRLQYTVTDQNHPLLTTNPHGVVPFIEVVYRHNKFPDFTSSPPRIFGTHVPYSMLPKSVKTSKCRMIYLCRNPKDIFVSMWHFGNNVVPKRFPSWQPITIEESFERFCKGIAMFGPCWEQALEYWKLSTEKPEEVLFLKYEDLTEDIHYQLKRIAEHLGCPFAPDEENAGVIEDIAKLCSFEHLSNLEVNKTGKDLFPPVENSAFFRKGLVGDWMNTLTPSMVVKLNQVVDQKLHDSGLPLN</sequence>
<name>A0A7J6X9M3_THATH</name>
<dbReference type="AlphaFoldDB" id="A0A7J6X9M3"/>
<evidence type="ECO:0000256" key="1">
    <source>
        <dbReference type="ARBA" id="ARBA00005771"/>
    </source>
</evidence>
<keyword evidence="2 3" id="KW-0808">Transferase</keyword>
<dbReference type="InterPro" id="IPR000863">
    <property type="entry name" value="Sulfotransferase_dom"/>
</dbReference>
<reference evidence="5 6" key="1">
    <citation type="submission" date="2020-06" db="EMBL/GenBank/DDBJ databases">
        <title>Transcriptomic and genomic resources for Thalictrum thalictroides and T. hernandezii: Facilitating candidate gene discovery in an emerging model plant lineage.</title>
        <authorList>
            <person name="Arias T."/>
            <person name="Riano-Pachon D.M."/>
            <person name="Di Stilio V.S."/>
        </authorList>
    </citation>
    <scope>NUCLEOTIDE SEQUENCE [LARGE SCALE GENOMIC DNA]</scope>
    <source>
        <strain evidence="6">cv. WT478/WT964</strain>
        <tissue evidence="5">Leaves</tissue>
    </source>
</reference>
<dbReference type="InterPro" id="IPR027417">
    <property type="entry name" value="P-loop_NTPase"/>
</dbReference>
<dbReference type="Gene3D" id="3.40.50.300">
    <property type="entry name" value="P-loop containing nucleotide triphosphate hydrolases"/>
    <property type="match status" value="1"/>
</dbReference>
<dbReference type="PANTHER" id="PTHR11783">
    <property type="entry name" value="SULFOTRANSFERASE SULT"/>
    <property type="match status" value="1"/>
</dbReference>
<dbReference type="Proteomes" id="UP000554482">
    <property type="component" value="Unassembled WGS sequence"/>
</dbReference>
<gene>
    <name evidence="5" type="ORF">FRX31_004250</name>
</gene>
<comment type="caution">
    <text evidence="5">The sequence shown here is derived from an EMBL/GenBank/DDBJ whole genome shotgun (WGS) entry which is preliminary data.</text>
</comment>